<gene>
    <name evidence="5" type="ORF">L203_103763</name>
</gene>
<dbReference type="GO" id="GO:0006285">
    <property type="term" value="P:base-excision repair, AP site formation"/>
    <property type="evidence" value="ECO:0007669"/>
    <property type="project" value="TreeGrafter"/>
</dbReference>
<feature type="compositionally biased region" description="Polar residues" evidence="4">
    <location>
        <begin position="345"/>
        <end position="359"/>
    </location>
</feature>
<dbReference type="Proteomes" id="UP000094043">
    <property type="component" value="Chromosome 4"/>
</dbReference>
<dbReference type="InterPro" id="IPR051912">
    <property type="entry name" value="Alkylbase_DNA_Glycosylase/TA"/>
</dbReference>
<dbReference type="GO" id="GO:0032993">
    <property type="term" value="C:protein-DNA complex"/>
    <property type="evidence" value="ECO:0007669"/>
    <property type="project" value="TreeGrafter"/>
</dbReference>
<proteinExistence type="inferred from homology"/>
<dbReference type="GO" id="GO:0008725">
    <property type="term" value="F:DNA-3-methyladenine glycosylase activity"/>
    <property type="evidence" value="ECO:0007669"/>
    <property type="project" value="TreeGrafter"/>
</dbReference>
<dbReference type="InterPro" id="IPR011257">
    <property type="entry name" value="DNA_glycosylase"/>
</dbReference>
<dbReference type="GeneID" id="91087973"/>
<dbReference type="AlphaFoldDB" id="A0A1E3IEW2"/>
<organism evidence="5 6">
    <name type="scientific">Cryptococcus depauperatus CBS 7841</name>
    <dbReference type="NCBI Taxonomy" id="1295531"/>
    <lineage>
        <taxon>Eukaryota</taxon>
        <taxon>Fungi</taxon>
        <taxon>Dikarya</taxon>
        <taxon>Basidiomycota</taxon>
        <taxon>Agaricomycotina</taxon>
        <taxon>Tremellomycetes</taxon>
        <taxon>Tremellales</taxon>
        <taxon>Cryptococcaceae</taxon>
        <taxon>Cryptococcus</taxon>
    </lineage>
</organism>
<dbReference type="SUPFAM" id="SSF48150">
    <property type="entry name" value="DNA-glycosylase"/>
    <property type="match status" value="1"/>
</dbReference>
<dbReference type="PANTHER" id="PTHR43003:SF5">
    <property type="entry name" value="DNA-3-METHYLADENINE GLYCOSYLASE"/>
    <property type="match status" value="1"/>
</dbReference>
<reference evidence="5" key="3">
    <citation type="submission" date="2024-01" db="EMBL/GenBank/DDBJ databases">
        <authorList>
            <person name="Coelho M.A."/>
            <person name="David-Palma M."/>
            <person name="Shea T."/>
            <person name="Sun S."/>
            <person name="Cuomo C.A."/>
            <person name="Heitman J."/>
        </authorList>
    </citation>
    <scope>NUCLEOTIDE SEQUENCE</scope>
    <source>
        <strain evidence="5">CBS 7841</strain>
    </source>
</reference>
<dbReference type="KEGG" id="cdep:91087973"/>
<dbReference type="OrthoDB" id="415889at2759"/>
<keyword evidence="6" id="KW-1185">Reference proteome</keyword>
<name>A0A1E3IEW2_9TREE</name>
<evidence type="ECO:0000256" key="4">
    <source>
        <dbReference type="SAM" id="MobiDB-lite"/>
    </source>
</evidence>
<protein>
    <submittedName>
        <fullName evidence="5">Uncharacterized protein</fullName>
    </submittedName>
</protein>
<dbReference type="PANTHER" id="PTHR43003">
    <property type="entry name" value="DNA-3-METHYLADENINE GLYCOSYLASE"/>
    <property type="match status" value="1"/>
</dbReference>
<dbReference type="GO" id="GO:0043916">
    <property type="term" value="F:DNA-7-methylguanine glycosylase activity"/>
    <property type="evidence" value="ECO:0007669"/>
    <property type="project" value="TreeGrafter"/>
</dbReference>
<accession>A0A1E3IEW2</accession>
<dbReference type="VEuPathDB" id="FungiDB:L203_03739"/>
<dbReference type="FunFam" id="1.10.340.30:FF:000004">
    <property type="entry name" value="DNA-3-methyladenine glycosylase II"/>
    <property type="match status" value="1"/>
</dbReference>
<evidence type="ECO:0000256" key="3">
    <source>
        <dbReference type="ARBA" id="ARBA00023204"/>
    </source>
</evidence>
<dbReference type="GO" id="GO:0032131">
    <property type="term" value="F:alkylated DNA binding"/>
    <property type="evidence" value="ECO:0007669"/>
    <property type="project" value="TreeGrafter"/>
</dbReference>
<evidence type="ECO:0000313" key="5">
    <source>
        <dbReference type="EMBL" id="WVN88552.1"/>
    </source>
</evidence>
<sequence>MSPRTRSKAAKTSKDMAPSNGATNRAVVAALKRSKVGEPAIRLAKRDQLDSKTKKTTIEPISAGTTSASLKETIIPTSIPSLPPILSFDLSAAYAHLSALDPRFSMLFKHLPCRPFVNLESIDPFRTLVTSIIGQQVSWMAARAINSRFRALFGFADEKDGFPSPDMILKHDVASLRTVGLSGRKAEYVLSLAEHFTTGLLSADLFTNGTDEEIAKSLIAVRGIGQWTVDMFMIFSLRRPDILAVGDLGVQKGLLKWALAAHGALEKKSSSSSPRKNKSKGKKEVMVEKVDEAGEGEVDTSVKKSTPLRPSLSSSQYPTPASLEKPVEQSYTAVLHTPATPSRLILSTPSTSAVPSNTPDEVAEVPPKTLPTLTPAAILDAPLEHLDWEPHRAVPLTDGLTVEVLKARLNGKKVKGGAYLTPQEMQVLTEPWRPFRSLGVFYMWPIAGES</sequence>
<feature type="region of interest" description="Disordered" evidence="4">
    <location>
        <begin position="266"/>
        <end position="324"/>
    </location>
</feature>
<dbReference type="FunFam" id="1.10.1670.40:FF:000007">
    <property type="entry name" value="DNA-3-methyladenine glycosylase II"/>
    <property type="match status" value="1"/>
</dbReference>
<dbReference type="GO" id="GO:0005634">
    <property type="term" value="C:nucleus"/>
    <property type="evidence" value="ECO:0007669"/>
    <property type="project" value="TreeGrafter"/>
</dbReference>
<dbReference type="Pfam" id="PF00730">
    <property type="entry name" value="HhH-GPD"/>
    <property type="match status" value="1"/>
</dbReference>
<dbReference type="SMART" id="SM00478">
    <property type="entry name" value="ENDO3c"/>
    <property type="match status" value="1"/>
</dbReference>
<evidence type="ECO:0000256" key="2">
    <source>
        <dbReference type="ARBA" id="ARBA00022763"/>
    </source>
</evidence>
<feature type="region of interest" description="Disordered" evidence="4">
    <location>
        <begin position="343"/>
        <end position="368"/>
    </location>
</feature>
<reference evidence="5" key="2">
    <citation type="journal article" date="2022" name="Elife">
        <title>Obligate sexual reproduction of a homothallic fungus closely related to the Cryptococcus pathogenic species complex.</title>
        <authorList>
            <person name="Passer A.R."/>
            <person name="Clancey S.A."/>
            <person name="Shea T."/>
            <person name="David-Palma M."/>
            <person name="Averette A.F."/>
            <person name="Boekhout T."/>
            <person name="Porcel B.M."/>
            <person name="Nowrousian M."/>
            <person name="Cuomo C.A."/>
            <person name="Sun S."/>
            <person name="Heitman J."/>
            <person name="Coelho M.A."/>
        </authorList>
    </citation>
    <scope>NUCLEOTIDE SEQUENCE</scope>
    <source>
        <strain evidence="5">CBS 7841</strain>
    </source>
</reference>
<feature type="compositionally biased region" description="Basic and acidic residues" evidence="4">
    <location>
        <begin position="282"/>
        <end position="292"/>
    </location>
</feature>
<keyword evidence="2" id="KW-0227">DNA damage</keyword>
<dbReference type="RefSeq" id="XP_066069252.1">
    <property type="nucleotide sequence ID" value="XM_066213155.1"/>
</dbReference>
<dbReference type="EMBL" id="CP143787">
    <property type="protein sequence ID" value="WVN88552.1"/>
    <property type="molecule type" value="Genomic_DNA"/>
</dbReference>
<dbReference type="InterPro" id="IPR003265">
    <property type="entry name" value="HhH-GPD_domain"/>
</dbReference>
<dbReference type="CDD" id="cd00056">
    <property type="entry name" value="ENDO3c"/>
    <property type="match status" value="1"/>
</dbReference>
<feature type="region of interest" description="Disordered" evidence="4">
    <location>
        <begin position="1"/>
        <end position="24"/>
    </location>
</feature>
<dbReference type="GO" id="GO:0006307">
    <property type="term" value="P:DNA alkylation repair"/>
    <property type="evidence" value="ECO:0007669"/>
    <property type="project" value="TreeGrafter"/>
</dbReference>
<evidence type="ECO:0000256" key="1">
    <source>
        <dbReference type="ARBA" id="ARBA00010817"/>
    </source>
</evidence>
<comment type="similarity">
    <text evidence="1">Belongs to the alkylbase DNA glycosidase AlkA family.</text>
</comment>
<reference evidence="5" key="1">
    <citation type="submission" date="2016-06" db="EMBL/GenBank/DDBJ databases">
        <authorList>
            <person name="Cuomo C."/>
            <person name="Litvintseva A."/>
            <person name="Heitman J."/>
            <person name="Chen Y."/>
            <person name="Sun S."/>
            <person name="Springer D."/>
            <person name="Dromer F."/>
            <person name="Young S."/>
            <person name="Zeng Q."/>
            <person name="Chapman S."/>
            <person name="Gujja S."/>
            <person name="Saif S."/>
            <person name="Birren B."/>
        </authorList>
    </citation>
    <scope>NUCLEOTIDE SEQUENCE</scope>
    <source>
        <strain evidence="5">CBS 7841</strain>
    </source>
</reference>
<dbReference type="Gene3D" id="1.10.1670.40">
    <property type="match status" value="2"/>
</dbReference>
<dbReference type="Gene3D" id="1.10.340.30">
    <property type="entry name" value="Hypothetical protein, domain 2"/>
    <property type="match status" value="1"/>
</dbReference>
<evidence type="ECO:0000313" key="6">
    <source>
        <dbReference type="Proteomes" id="UP000094043"/>
    </source>
</evidence>
<feature type="compositionally biased region" description="Basic residues" evidence="4">
    <location>
        <begin position="1"/>
        <end position="11"/>
    </location>
</feature>
<keyword evidence="3" id="KW-0234">DNA repair</keyword>